<dbReference type="RefSeq" id="WP_197532250.1">
    <property type="nucleotide sequence ID" value="NZ_SJPP01000001.1"/>
</dbReference>
<protein>
    <recommendedName>
        <fullName evidence="1">CdiI immunity protein domain-containing protein</fullName>
    </recommendedName>
</protein>
<evidence type="ECO:0000313" key="3">
    <source>
        <dbReference type="Proteomes" id="UP000320735"/>
    </source>
</evidence>
<dbReference type="AlphaFoldDB" id="A0A5C6BKH0"/>
<dbReference type="Pfam" id="PF18593">
    <property type="entry name" value="CdiI_2"/>
    <property type="match status" value="1"/>
</dbReference>
<reference evidence="2 3" key="1">
    <citation type="submission" date="2019-02" db="EMBL/GenBank/DDBJ databases">
        <title>Deep-cultivation of Planctomycetes and their phenomic and genomic characterization uncovers novel biology.</title>
        <authorList>
            <person name="Wiegand S."/>
            <person name="Jogler M."/>
            <person name="Boedeker C."/>
            <person name="Pinto D."/>
            <person name="Vollmers J."/>
            <person name="Rivas-Marin E."/>
            <person name="Kohn T."/>
            <person name="Peeters S.H."/>
            <person name="Heuer A."/>
            <person name="Rast P."/>
            <person name="Oberbeckmann S."/>
            <person name="Bunk B."/>
            <person name="Jeske O."/>
            <person name="Meyerdierks A."/>
            <person name="Storesund J.E."/>
            <person name="Kallscheuer N."/>
            <person name="Luecker S."/>
            <person name="Lage O.M."/>
            <person name="Pohl T."/>
            <person name="Merkel B.J."/>
            <person name="Hornburger P."/>
            <person name="Mueller R.-W."/>
            <person name="Bruemmer F."/>
            <person name="Labrenz M."/>
            <person name="Spormann A.M."/>
            <person name="Op Den Camp H."/>
            <person name="Overmann J."/>
            <person name="Amann R."/>
            <person name="Jetten M.S.M."/>
            <person name="Mascher T."/>
            <person name="Medema M.H."/>
            <person name="Devos D.P."/>
            <person name="Kaster A.-K."/>
            <person name="Ovreas L."/>
            <person name="Rohde M."/>
            <person name="Galperin M.Y."/>
            <person name="Jogler C."/>
        </authorList>
    </citation>
    <scope>NUCLEOTIDE SEQUENCE [LARGE SCALE GENOMIC DNA]</scope>
    <source>
        <strain evidence="2 3">CA54</strain>
    </source>
</reference>
<evidence type="ECO:0000313" key="2">
    <source>
        <dbReference type="EMBL" id="TWU12588.1"/>
    </source>
</evidence>
<organism evidence="2 3">
    <name type="scientific">Symmachiella macrocystis</name>
    <dbReference type="NCBI Taxonomy" id="2527985"/>
    <lineage>
        <taxon>Bacteria</taxon>
        <taxon>Pseudomonadati</taxon>
        <taxon>Planctomycetota</taxon>
        <taxon>Planctomycetia</taxon>
        <taxon>Planctomycetales</taxon>
        <taxon>Planctomycetaceae</taxon>
        <taxon>Symmachiella</taxon>
    </lineage>
</organism>
<dbReference type="Proteomes" id="UP000320735">
    <property type="component" value="Unassembled WGS sequence"/>
</dbReference>
<dbReference type="EMBL" id="SJPP01000001">
    <property type="protein sequence ID" value="TWU12588.1"/>
    <property type="molecule type" value="Genomic_DNA"/>
</dbReference>
<dbReference type="InterPro" id="IPR041129">
    <property type="entry name" value="CdiI_2"/>
</dbReference>
<name>A0A5C6BKH0_9PLAN</name>
<feature type="domain" description="CdiI immunity protein" evidence="1">
    <location>
        <begin position="9"/>
        <end position="95"/>
    </location>
</feature>
<comment type="caution">
    <text evidence="2">The sequence shown here is derived from an EMBL/GenBank/DDBJ whole genome shotgun (WGS) entry which is preliminary data.</text>
</comment>
<sequence>MNEIRHSPLRYLCGAYFHQDWDAEHDSWESVVEAFVCSESKDMVKSVCDDISAIISEYLDDSALERYMVSELYCGYYPPGDSMTFTEWLKAIRRHMDAGVAPKDSFGADEVGRRGSI</sequence>
<gene>
    <name evidence="2" type="ORF">CA54_14120</name>
</gene>
<evidence type="ECO:0000259" key="1">
    <source>
        <dbReference type="Pfam" id="PF18593"/>
    </source>
</evidence>
<dbReference type="CDD" id="cd20687">
    <property type="entry name" value="CdiI_Ykris-like"/>
    <property type="match status" value="1"/>
</dbReference>
<keyword evidence="3" id="KW-1185">Reference proteome</keyword>
<accession>A0A5C6BKH0</accession>
<proteinExistence type="predicted"/>